<keyword evidence="3" id="KW-1185">Reference proteome</keyword>
<dbReference type="AlphaFoldDB" id="A0AAN8PSS3"/>
<comment type="caution">
    <text evidence="2">The sequence shown here is derived from an EMBL/GenBank/DDBJ whole genome shotgun (WGS) entry which is preliminary data.</text>
</comment>
<keyword evidence="1" id="KW-0732">Signal</keyword>
<organism evidence="2 3">
    <name type="scientific">Patella caerulea</name>
    <name type="common">Rayed Mediterranean limpet</name>
    <dbReference type="NCBI Taxonomy" id="87958"/>
    <lineage>
        <taxon>Eukaryota</taxon>
        <taxon>Metazoa</taxon>
        <taxon>Spiralia</taxon>
        <taxon>Lophotrochozoa</taxon>
        <taxon>Mollusca</taxon>
        <taxon>Gastropoda</taxon>
        <taxon>Patellogastropoda</taxon>
        <taxon>Patelloidea</taxon>
        <taxon>Patellidae</taxon>
        <taxon>Patella</taxon>
    </lineage>
</organism>
<proteinExistence type="predicted"/>
<accession>A0AAN8PSS3</accession>
<protein>
    <submittedName>
        <fullName evidence="2">Uncharacterized protein</fullName>
    </submittedName>
</protein>
<sequence length="322" mass="36634">MSKIHMTICMSMLVLYCIPRGLTSEAKNWIDVPTTSMDDMISILDRNPINQQGSPGVFSNYRLSEMDKHQHPLRYALNKRSPHTSFISELDLPLAKRLIMSAMTNHNDMSTNRKLLDWLTEAKSRELFSNYGKRLSDILQSAKYSGHQAWFSGYGKRNGDVAQSNNLPSSPQNAAFSIDPIKQILGKNDRVFPSGIGKRNSYQGHQAWFSGYGKRQDKGYQGHQAWFSGYGKRKDSGYQGHQAWFSGYGKRSDSGYQGHQAWFSGYGKRPSNGYQGHQAWFSGYGKRAYNEKVELEPLHVLINRNIESYPEVDGYYDVVSPE</sequence>
<feature type="signal peptide" evidence="1">
    <location>
        <begin position="1"/>
        <end position="24"/>
    </location>
</feature>
<reference evidence="2 3" key="1">
    <citation type="submission" date="2024-01" db="EMBL/GenBank/DDBJ databases">
        <title>The genome of the rayed Mediterranean limpet Patella caerulea (Linnaeus, 1758).</title>
        <authorList>
            <person name="Anh-Thu Weber A."/>
            <person name="Halstead-Nussloch G."/>
        </authorList>
    </citation>
    <scope>NUCLEOTIDE SEQUENCE [LARGE SCALE GENOMIC DNA]</scope>
    <source>
        <strain evidence="2">AATW-2023a</strain>
        <tissue evidence="2">Whole specimen</tissue>
    </source>
</reference>
<name>A0AAN8PSS3_PATCE</name>
<gene>
    <name evidence="2" type="ORF">SNE40_006638</name>
</gene>
<evidence type="ECO:0000256" key="1">
    <source>
        <dbReference type="SAM" id="SignalP"/>
    </source>
</evidence>
<dbReference type="Proteomes" id="UP001347796">
    <property type="component" value="Unassembled WGS sequence"/>
</dbReference>
<evidence type="ECO:0000313" key="2">
    <source>
        <dbReference type="EMBL" id="KAK6184107.1"/>
    </source>
</evidence>
<evidence type="ECO:0000313" key="3">
    <source>
        <dbReference type="Proteomes" id="UP001347796"/>
    </source>
</evidence>
<dbReference type="EMBL" id="JAZGQO010000006">
    <property type="protein sequence ID" value="KAK6184107.1"/>
    <property type="molecule type" value="Genomic_DNA"/>
</dbReference>
<feature type="chain" id="PRO_5042983337" evidence="1">
    <location>
        <begin position="25"/>
        <end position="322"/>
    </location>
</feature>